<dbReference type="Pfam" id="PF01979">
    <property type="entry name" value="Amidohydro_1"/>
    <property type="match status" value="1"/>
</dbReference>
<dbReference type="GO" id="GO:0000034">
    <property type="term" value="F:adenine deaminase activity"/>
    <property type="evidence" value="ECO:0007669"/>
    <property type="project" value="UniProtKB-EC"/>
</dbReference>
<dbReference type="EMBL" id="QCZG01000023">
    <property type="protein sequence ID" value="PWA10329.1"/>
    <property type="molecule type" value="Genomic_DNA"/>
</dbReference>
<organism evidence="7 8">
    <name type="scientific">Pueribacillus theae</name>
    <dbReference type="NCBI Taxonomy" id="2171751"/>
    <lineage>
        <taxon>Bacteria</taxon>
        <taxon>Bacillati</taxon>
        <taxon>Bacillota</taxon>
        <taxon>Bacilli</taxon>
        <taxon>Bacillales</taxon>
        <taxon>Bacillaceae</taxon>
        <taxon>Pueribacillus</taxon>
    </lineage>
</organism>
<feature type="domain" description="Adenine deaminase C-terminal" evidence="6">
    <location>
        <begin position="425"/>
        <end position="586"/>
    </location>
</feature>
<name>A0A2U1JZF4_9BACI</name>
<dbReference type="InterPro" id="IPR026912">
    <property type="entry name" value="Adenine_deam_C"/>
</dbReference>
<dbReference type="SUPFAM" id="SSF51338">
    <property type="entry name" value="Composite domain of metallo-dependent hydrolases"/>
    <property type="match status" value="1"/>
</dbReference>
<evidence type="ECO:0000313" key="8">
    <source>
        <dbReference type="Proteomes" id="UP000245998"/>
    </source>
</evidence>
<evidence type="ECO:0000313" key="7">
    <source>
        <dbReference type="EMBL" id="PWA10329.1"/>
    </source>
</evidence>
<dbReference type="PANTHER" id="PTHR11113">
    <property type="entry name" value="N-ACETYLGLUCOSAMINE-6-PHOSPHATE DEACETYLASE"/>
    <property type="match status" value="1"/>
</dbReference>
<evidence type="ECO:0000256" key="2">
    <source>
        <dbReference type="ARBA" id="ARBA00012782"/>
    </source>
</evidence>
<dbReference type="EC" id="3.5.4.2" evidence="2"/>
<protein>
    <recommendedName>
        <fullName evidence="2">adenine deaminase</fullName>
        <ecNumber evidence="2">3.5.4.2</ecNumber>
    </recommendedName>
</protein>
<dbReference type="Pfam" id="PF13382">
    <property type="entry name" value="Adenine_deam_C"/>
    <property type="match status" value="1"/>
</dbReference>
<dbReference type="InterPro" id="IPR032466">
    <property type="entry name" value="Metal_Hydrolase"/>
</dbReference>
<dbReference type="PANTHER" id="PTHR11113:SF6">
    <property type="entry name" value="ADENINE DEAMINASE YERA-RELATED"/>
    <property type="match status" value="1"/>
</dbReference>
<sequence length="595" mass="67328">MNLEVRVIILFLGGNTLSVRTLNWNKKQIREHIKIIDGQKAPSIVLKDATYLNMALKKWVKANIWIAGDRIIYVGKDMPQKPANETINCKNRYLVPGYIEPHAHPFFIYNPLTLAEFAAKHGTTTIVNDNLLMFLQLPLEKALSIVDEFNKIPSSIYWWARYDSQTQLDDEDLIFTNGKVKEWLSHPSVLQGGELTGWPKVLSGNNEILYWMQETKKLGKKIEGHFPGASLKTLTKMAVLGVDADHEAMTGEEVVNRLSVGMTTSLRYSSIRPDLPKLLKEMRDLGVKNFERIILNTDGSSPAFYEQGMQDRMIEIALEQGVPVEDAYAMTSYNIARHYGLDDLLGMIAPGRIAHINVLENKDHPRPISVMAKGEWVLKNGTDTYPDVSIPWETYGTKPLLLDFDITEEDLMFSLPVGIELINSVVTKPYNINIDVAVSELSTSHDESFLAMIDRNGKWRVTTLLKGFANKVLGFASSFTHSGDIVLIGKNRKDMIEAFRQVKKMGGGISLVENGEVICNISLPIRGTMSREPMEELIEIQKDLEEKLKKRGYRHDDPIYSLLFFSSTHLPFIRVTQQGIFDVKNKTVLFPAIMR</sequence>
<evidence type="ECO:0000259" key="5">
    <source>
        <dbReference type="Pfam" id="PF01979"/>
    </source>
</evidence>
<dbReference type="Proteomes" id="UP000245998">
    <property type="component" value="Unassembled WGS sequence"/>
</dbReference>
<dbReference type="SUPFAM" id="SSF51556">
    <property type="entry name" value="Metallo-dependent hydrolases"/>
    <property type="match status" value="1"/>
</dbReference>
<reference evidence="7 8" key="1">
    <citation type="submission" date="2018-04" db="EMBL/GenBank/DDBJ databases">
        <title>Camelliibacillus theae gen. nov., sp. nov., isolated from Pu'er tea.</title>
        <authorList>
            <person name="Niu L."/>
        </authorList>
    </citation>
    <scope>NUCLEOTIDE SEQUENCE [LARGE SCALE GENOMIC DNA]</scope>
    <source>
        <strain evidence="7 8">T8</strain>
    </source>
</reference>
<proteinExistence type="inferred from homology"/>
<keyword evidence="8" id="KW-1185">Reference proteome</keyword>
<dbReference type="AlphaFoldDB" id="A0A2U1JZF4"/>
<evidence type="ECO:0000259" key="6">
    <source>
        <dbReference type="Pfam" id="PF13382"/>
    </source>
</evidence>
<evidence type="ECO:0000256" key="3">
    <source>
        <dbReference type="ARBA" id="ARBA00022801"/>
    </source>
</evidence>
<dbReference type="OrthoDB" id="9775607at2"/>
<evidence type="ECO:0000256" key="4">
    <source>
        <dbReference type="ARBA" id="ARBA00047720"/>
    </source>
</evidence>
<feature type="domain" description="Amidohydrolase-related" evidence="5">
    <location>
        <begin position="93"/>
        <end position="377"/>
    </location>
</feature>
<accession>A0A2U1JZF4</accession>
<comment type="catalytic activity">
    <reaction evidence="4">
        <text>adenine + H2O + H(+) = hypoxanthine + NH4(+)</text>
        <dbReference type="Rhea" id="RHEA:23688"/>
        <dbReference type="ChEBI" id="CHEBI:15377"/>
        <dbReference type="ChEBI" id="CHEBI:15378"/>
        <dbReference type="ChEBI" id="CHEBI:16708"/>
        <dbReference type="ChEBI" id="CHEBI:17368"/>
        <dbReference type="ChEBI" id="CHEBI:28938"/>
        <dbReference type="EC" id="3.5.4.2"/>
    </reaction>
</comment>
<comment type="similarity">
    <text evidence="1">Belongs to the metallo-dependent hydrolases superfamily. Adenine deaminase family.</text>
</comment>
<dbReference type="InterPro" id="IPR006680">
    <property type="entry name" value="Amidohydro-rel"/>
</dbReference>
<dbReference type="InterPro" id="IPR011059">
    <property type="entry name" value="Metal-dep_hydrolase_composite"/>
</dbReference>
<comment type="caution">
    <text evidence="7">The sequence shown here is derived from an EMBL/GenBank/DDBJ whole genome shotgun (WGS) entry which is preliminary data.</text>
</comment>
<dbReference type="Gene3D" id="3.20.20.140">
    <property type="entry name" value="Metal-dependent hydrolases"/>
    <property type="match status" value="1"/>
</dbReference>
<gene>
    <name evidence="7" type="ORF">DCC39_11470</name>
</gene>
<keyword evidence="3" id="KW-0378">Hydrolase</keyword>
<evidence type="ECO:0000256" key="1">
    <source>
        <dbReference type="ARBA" id="ARBA00006773"/>
    </source>
</evidence>
<dbReference type="Gene3D" id="2.30.40.10">
    <property type="entry name" value="Urease, subunit C, domain 1"/>
    <property type="match status" value="1"/>
</dbReference>